<keyword evidence="2" id="KW-1185">Reference proteome</keyword>
<gene>
    <name evidence="1" type="ORF">EUV02_15490</name>
</gene>
<dbReference type="RefSeq" id="WP_135247230.1">
    <property type="nucleotide sequence ID" value="NZ_SIHO01000005.1"/>
</dbReference>
<protein>
    <submittedName>
        <fullName evidence="1">Uncharacterized protein</fullName>
    </submittedName>
</protein>
<dbReference type="OrthoDB" id="7506225at2"/>
<accession>A0A4Y9EKP2</accession>
<dbReference type="EMBL" id="SIHO01000005">
    <property type="protein sequence ID" value="TFU00049.1"/>
    <property type="molecule type" value="Genomic_DNA"/>
</dbReference>
<evidence type="ECO:0000313" key="1">
    <source>
        <dbReference type="EMBL" id="TFU00049.1"/>
    </source>
</evidence>
<name>A0A4Y9EKP2_9SPHN</name>
<proteinExistence type="predicted"/>
<evidence type="ECO:0000313" key="2">
    <source>
        <dbReference type="Proteomes" id="UP000297737"/>
    </source>
</evidence>
<organism evidence="1 2">
    <name type="scientific">Glacieibacterium arshaanense</name>
    <dbReference type="NCBI Taxonomy" id="2511025"/>
    <lineage>
        <taxon>Bacteria</taxon>
        <taxon>Pseudomonadati</taxon>
        <taxon>Pseudomonadota</taxon>
        <taxon>Alphaproteobacteria</taxon>
        <taxon>Sphingomonadales</taxon>
        <taxon>Sphingosinicellaceae</taxon>
        <taxon>Glacieibacterium</taxon>
    </lineage>
</organism>
<dbReference type="Proteomes" id="UP000297737">
    <property type="component" value="Unassembled WGS sequence"/>
</dbReference>
<reference evidence="1 2" key="1">
    <citation type="submission" date="2019-02" db="EMBL/GenBank/DDBJ databases">
        <title>Polymorphobacter sp. isolated from the lake at the Tibet of China.</title>
        <authorList>
            <person name="Li A."/>
        </authorList>
    </citation>
    <scope>NUCLEOTIDE SEQUENCE [LARGE SCALE GENOMIC DNA]</scope>
    <source>
        <strain evidence="1 2">DJ1R-1</strain>
    </source>
</reference>
<comment type="caution">
    <text evidence="1">The sequence shown here is derived from an EMBL/GenBank/DDBJ whole genome shotgun (WGS) entry which is preliminary data.</text>
</comment>
<dbReference type="AlphaFoldDB" id="A0A4Y9EKP2"/>
<sequence>MASELFLEGFDHVDLFECGRLEIAIKLTCPVCQHGRSFDAYALWALFERRGWSLKLKDAAKHFHCIPCGLAKRRVRPVLAFGNDAVNDDILKRPSARTIEAEAKRRIR</sequence>